<evidence type="ECO:0000313" key="2">
    <source>
        <dbReference type="EMBL" id="KAF5208162.1"/>
    </source>
</evidence>
<feature type="compositionally biased region" description="Low complexity" evidence="1">
    <location>
        <begin position="35"/>
        <end position="45"/>
    </location>
</feature>
<reference evidence="2 3" key="1">
    <citation type="submission" date="2020-06" db="EMBL/GenBank/DDBJ databases">
        <title>Transcriptomic and genomic resources for Thalictrum thalictroides and T. hernandezii: Facilitating candidate gene discovery in an emerging model plant lineage.</title>
        <authorList>
            <person name="Arias T."/>
            <person name="Riano-Pachon D.M."/>
            <person name="Di Stilio V.S."/>
        </authorList>
    </citation>
    <scope>NUCLEOTIDE SEQUENCE [LARGE SCALE GENOMIC DNA]</scope>
    <source>
        <strain evidence="3">cv. WT478/WT964</strain>
        <tissue evidence="2">Leaves</tissue>
    </source>
</reference>
<organism evidence="2 3">
    <name type="scientific">Thalictrum thalictroides</name>
    <name type="common">Rue-anemone</name>
    <name type="synonym">Anemone thalictroides</name>
    <dbReference type="NCBI Taxonomy" id="46969"/>
    <lineage>
        <taxon>Eukaryota</taxon>
        <taxon>Viridiplantae</taxon>
        <taxon>Streptophyta</taxon>
        <taxon>Embryophyta</taxon>
        <taxon>Tracheophyta</taxon>
        <taxon>Spermatophyta</taxon>
        <taxon>Magnoliopsida</taxon>
        <taxon>Ranunculales</taxon>
        <taxon>Ranunculaceae</taxon>
        <taxon>Thalictroideae</taxon>
        <taxon>Thalictrum</taxon>
    </lineage>
</organism>
<evidence type="ECO:0000256" key="1">
    <source>
        <dbReference type="SAM" id="MobiDB-lite"/>
    </source>
</evidence>
<gene>
    <name evidence="2" type="ORF">FRX31_002251</name>
</gene>
<proteinExistence type="predicted"/>
<evidence type="ECO:0000313" key="3">
    <source>
        <dbReference type="Proteomes" id="UP000554482"/>
    </source>
</evidence>
<feature type="region of interest" description="Disordered" evidence="1">
    <location>
        <begin position="1"/>
        <end position="48"/>
    </location>
</feature>
<dbReference type="AlphaFoldDB" id="A0A7J6XHE3"/>
<comment type="caution">
    <text evidence="2">The sequence shown here is derived from an EMBL/GenBank/DDBJ whole genome shotgun (WGS) entry which is preliminary data.</text>
</comment>
<dbReference type="EMBL" id="JABWDY010000367">
    <property type="protein sequence ID" value="KAF5208162.1"/>
    <property type="molecule type" value="Genomic_DNA"/>
</dbReference>
<dbReference type="Proteomes" id="UP000554482">
    <property type="component" value="Unassembled WGS sequence"/>
</dbReference>
<protein>
    <submittedName>
        <fullName evidence="2">Uncharacterized protein</fullName>
    </submittedName>
</protein>
<accession>A0A7J6XHE3</accession>
<keyword evidence="3" id="KW-1185">Reference proteome</keyword>
<name>A0A7J6XHE3_THATH</name>
<feature type="non-terminal residue" evidence="2">
    <location>
        <position position="101"/>
    </location>
</feature>
<sequence>MTVHDSNKHAPSASHSGRSAVHPNHTDCRQNIQTRSSSSGRSSLSPAHLATVRSQARLWYRMRRARLADHGSIQTPNPIVATVHNSRTCLYHKLNRNSGCN</sequence>